<dbReference type="AlphaFoldDB" id="A0AA47NCQ9"/>
<name>A0AA47NCQ9_MERPO</name>
<evidence type="ECO:0000313" key="1">
    <source>
        <dbReference type="EMBL" id="KAK0156653.1"/>
    </source>
</evidence>
<protein>
    <submittedName>
        <fullName evidence="1">Uncharacterized protein</fullName>
    </submittedName>
</protein>
<dbReference type="Proteomes" id="UP001174136">
    <property type="component" value="Unassembled WGS sequence"/>
</dbReference>
<dbReference type="InterPro" id="IPR021109">
    <property type="entry name" value="Peptidase_aspartic_dom_sf"/>
</dbReference>
<gene>
    <name evidence="1" type="ORF">N1851_000130</name>
</gene>
<evidence type="ECO:0000313" key="2">
    <source>
        <dbReference type="Proteomes" id="UP001174136"/>
    </source>
</evidence>
<dbReference type="SUPFAM" id="SSF50630">
    <property type="entry name" value="Acid proteases"/>
    <property type="match status" value="1"/>
</dbReference>
<accession>A0AA47NCQ9</accession>
<keyword evidence="2" id="KW-1185">Reference proteome</keyword>
<sequence length="178" mass="18996">MGSTDGMEAFIEVFEGTPEVAPGTVGTHGLPAVTRTSYGDLKCAFLDQLGLTSEGHGEWDRPFAYAHQLLDGVGMLALRPTRAHAAGVPTDGSGADGPSRPGISLREGRYRIPVRIQGADVADVALLDSGSCQTLIHQSLVRPGALLEASWVEIKCVHGDVHKYPFLTIEICFQGKRQ</sequence>
<dbReference type="EMBL" id="JAOPHQ010000001">
    <property type="protein sequence ID" value="KAK0156653.1"/>
    <property type="molecule type" value="Genomic_DNA"/>
</dbReference>
<reference evidence="1" key="1">
    <citation type="journal article" date="2023" name="Front. Mar. Sci.">
        <title>A new Merluccius polli reference genome to investigate the effects of global change in West African waters.</title>
        <authorList>
            <person name="Mateo J.L."/>
            <person name="Blanco-Fernandez C."/>
            <person name="Garcia-Vazquez E."/>
            <person name="Machado-Schiaffino G."/>
        </authorList>
    </citation>
    <scope>NUCLEOTIDE SEQUENCE</scope>
    <source>
        <strain evidence="1">C29</strain>
        <tissue evidence="1">Fin</tissue>
    </source>
</reference>
<proteinExistence type="predicted"/>
<organism evidence="1 2">
    <name type="scientific">Merluccius polli</name>
    <name type="common">Benguela hake</name>
    <name type="synonym">Merluccius cadenati</name>
    <dbReference type="NCBI Taxonomy" id="89951"/>
    <lineage>
        <taxon>Eukaryota</taxon>
        <taxon>Metazoa</taxon>
        <taxon>Chordata</taxon>
        <taxon>Craniata</taxon>
        <taxon>Vertebrata</taxon>
        <taxon>Euteleostomi</taxon>
        <taxon>Actinopterygii</taxon>
        <taxon>Neopterygii</taxon>
        <taxon>Teleostei</taxon>
        <taxon>Neoteleostei</taxon>
        <taxon>Acanthomorphata</taxon>
        <taxon>Zeiogadaria</taxon>
        <taxon>Gadariae</taxon>
        <taxon>Gadiformes</taxon>
        <taxon>Gadoidei</taxon>
        <taxon>Merlucciidae</taxon>
        <taxon>Merluccius</taxon>
    </lineage>
</organism>
<comment type="caution">
    <text evidence="1">The sequence shown here is derived from an EMBL/GenBank/DDBJ whole genome shotgun (WGS) entry which is preliminary data.</text>
</comment>